<proteinExistence type="predicted"/>
<sequence length="60" mass="6921">MGVPPVPDRRAIRAHPTTVMKSGFYLILIPKRIAFIRKMRYDITDLNGVKNIEPQNVMQL</sequence>
<reference evidence="1 2" key="1">
    <citation type="submission" date="2012-05" db="EMBL/GenBank/DDBJ databases">
        <title>Finished chromosome of genome of Oscillatoria sp. PCC 7112.</title>
        <authorList>
            <consortium name="US DOE Joint Genome Institute"/>
            <person name="Gugger M."/>
            <person name="Coursin T."/>
            <person name="Rippka R."/>
            <person name="Tandeau De Marsac N."/>
            <person name="Huntemann M."/>
            <person name="Wei C.-L."/>
            <person name="Han J."/>
            <person name="Detter J.C."/>
            <person name="Han C."/>
            <person name="Tapia R."/>
            <person name="Davenport K."/>
            <person name="Daligault H."/>
            <person name="Erkkila T."/>
            <person name="Gu W."/>
            <person name="Munk A.C.C."/>
            <person name="Teshima H."/>
            <person name="Xu Y."/>
            <person name="Chain P."/>
            <person name="Chen A."/>
            <person name="Krypides N."/>
            <person name="Mavromatis K."/>
            <person name="Markowitz V."/>
            <person name="Szeto E."/>
            <person name="Ivanova N."/>
            <person name="Mikhailova N."/>
            <person name="Ovchinnikova G."/>
            <person name="Pagani I."/>
            <person name="Pati A."/>
            <person name="Goodwin L."/>
            <person name="Peters L."/>
            <person name="Pitluck S."/>
            <person name="Woyke T."/>
            <person name="Kerfeld C."/>
        </authorList>
    </citation>
    <scope>NUCLEOTIDE SEQUENCE [LARGE SCALE GENOMIC DNA]</scope>
    <source>
        <strain evidence="1 2">PCC 7112</strain>
    </source>
</reference>
<evidence type="ECO:0000313" key="2">
    <source>
        <dbReference type="Proteomes" id="UP000010478"/>
    </source>
</evidence>
<dbReference type="AlphaFoldDB" id="K9VPA9"/>
<dbReference type="KEGG" id="oni:Osc7112_5068"/>
<evidence type="ECO:0000313" key="1">
    <source>
        <dbReference type="EMBL" id="AFZ09332.1"/>
    </source>
</evidence>
<accession>K9VPA9</accession>
<organism evidence="1 2">
    <name type="scientific">Phormidium nigroviride PCC 7112</name>
    <dbReference type="NCBI Taxonomy" id="179408"/>
    <lineage>
        <taxon>Bacteria</taxon>
        <taxon>Bacillati</taxon>
        <taxon>Cyanobacteriota</taxon>
        <taxon>Cyanophyceae</taxon>
        <taxon>Oscillatoriophycideae</taxon>
        <taxon>Oscillatoriales</taxon>
        <taxon>Oscillatoriaceae</taxon>
        <taxon>Phormidium</taxon>
    </lineage>
</organism>
<dbReference type="EMBL" id="CP003614">
    <property type="protein sequence ID" value="AFZ09332.1"/>
    <property type="molecule type" value="Genomic_DNA"/>
</dbReference>
<name>K9VPA9_9CYAN</name>
<protein>
    <submittedName>
        <fullName evidence="1">Uncharacterized protein</fullName>
    </submittedName>
</protein>
<keyword evidence="2" id="KW-1185">Reference proteome</keyword>
<dbReference type="HOGENOM" id="CLU_2937166_0_0_3"/>
<dbReference type="Proteomes" id="UP000010478">
    <property type="component" value="Chromosome"/>
</dbReference>
<gene>
    <name evidence="1" type="ORF">Osc7112_5068</name>
</gene>